<dbReference type="Gramene" id="KOM25468">
    <property type="protein sequence ID" value="KOM25468"/>
    <property type="gene ID" value="LR48_Vigan106s000200"/>
</dbReference>
<organism evidence="1 2">
    <name type="scientific">Phaseolus angularis</name>
    <name type="common">Azuki bean</name>
    <name type="synonym">Vigna angularis</name>
    <dbReference type="NCBI Taxonomy" id="3914"/>
    <lineage>
        <taxon>Eukaryota</taxon>
        <taxon>Viridiplantae</taxon>
        <taxon>Streptophyta</taxon>
        <taxon>Embryophyta</taxon>
        <taxon>Tracheophyta</taxon>
        <taxon>Spermatophyta</taxon>
        <taxon>Magnoliopsida</taxon>
        <taxon>eudicotyledons</taxon>
        <taxon>Gunneridae</taxon>
        <taxon>Pentapetalae</taxon>
        <taxon>rosids</taxon>
        <taxon>fabids</taxon>
        <taxon>Fabales</taxon>
        <taxon>Fabaceae</taxon>
        <taxon>Papilionoideae</taxon>
        <taxon>50 kb inversion clade</taxon>
        <taxon>NPAAA clade</taxon>
        <taxon>indigoferoid/millettioid clade</taxon>
        <taxon>Phaseoleae</taxon>
        <taxon>Vigna</taxon>
    </lineage>
</organism>
<name>A0A0L9T4G6_PHAAN</name>
<dbReference type="AlphaFoldDB" id="A0A0L9T4G6"/>
<gene>
    <name evidence="1" type="ORF">LR48_Vigan106s000200</name>
</gene>
<dbReference type="Proteomes" id="UP000053144">
    <property type="component" value="Unassembled WGS sequence"/>
</dbReference>
<evidence type="ECO:0000313" key="2">
    <source>
        <dbReference type="Proteomes" id="UP000053144"/>
    </source>
</evidence>
<proteinExistence type="predicted"/>
<protein>
    <submittedName>
        <fullName evidence="1">Uncharacterized protein</fullName>
    </submittedName>
</protein>
<dbReference type="EMBL" id="KQ258266">
    <property type="protein sequence ID" value="KOM25468.1"/>
    <property type="molecule type" value="Genomic_DNA"/>
</dbReference>
<evidence type="ECO:0000313" key="1">
    <source>
        <dbReference type="EMBL" id="KOM25468.1"/>
    </source>
</evidence>
<sequence length="154" mass="17289">MLLTHRAHQLFSTSVCFFYQLQVEISVGKQSSAACFLLDQIPCSCPWFLATNAFSQAYLLDVGCPLLECWTLETLPGRANAAVLLLDRELLLDGRTLLERGSGWSVMFSLPVHLLLLFPNCGTYAILYTSWTKLLPLQRWIVILPLLELEMAGP</sequence>
<accession>A0A0L9T4G6</accession>
<reference evidence="2" key="1">
    <citation type="journal article" date="2015" name="Proc. Natl. Acad. Sci. U.S.A.">
        <title>Genome sequencing of adzuki bean (Vigna angularis) provides insight into high starch and low fat accumulation and domestication.</title>
        <authorList>
            <person name="Yang K."/>
            <person name="Tian Z."/>
            <person name="Chen C."/>
            <person name="Luo L."/>
            <person name="Zhao B."/>
            <person name="Wang Z."/>
            <person name="Yu L."/>
            <person name="Li Y."/>
            <person name="Sun Y."/>
            <person name="Li W."/>
            <person name="Chen Y."/>
            <person name="Li Y."/>
            <person name="Zhang Y."/>
            <person name="Ai D."/>
            <person name="Zhao J."/>
            <person name="Shang C."/>
            <person name="Ma Y."/>
            <person name="Wu B."/>
            <person name="Wang M."/>
            <person name="Gao L."/>
            <person name="Sun D."/>
            <person name="Zhang P."/>
            <person name="Guo F."/>
            <person name="Wang W."/>
            <person name="Li Y."/>
            <person name="Wang J."/>
            <person name="Varshney R.K."/>
            <person name="Wang J."/>
            <person name="Ling H.Q."/>
            <person name="Wan P."/>
        </authorList>
    </citation>
    <scope>NUCLEOTIDE SEQUENCE</scope>
    <source>
        <strain evidence="2">cv. Jingnong 6</strain>
    </source>
</reference>